<protein>
    <recommendedName>
        <fullName evidence="2 7">GTPase Era</fullName>
    </recommendedName>
</protein>
<dbReference type="FunFam" id="3.40.50.300:FF:000094">
    <property type="entry name" value="GTPase Era"/>
    <property type="match status" value="1"/>
</dbReference>
<dbReference type="PROSITE" id="PS51713">
    <property type="entry name" value="G_ERA"/>
    <property type="match status" value="1"/>
</dbReference>
<evidence type="ECO:0000259" key="11">
    <source>
        <dbReference type="PROSITE" id="PS51713"/>
    </source>
</evidence>
<dbReference type="HAMAP" id="MF_00367">
    <property type="entry name" value="GTPase_Era"/>
    <property type="match status" value="1"/>
</dbReference>
<reference evidence="12 13" key="1">
    <citation type="submission" date="2018-01" db="EMBL/GenBank/DDBJ databases">
        <title>Novel co-symbiosis in the lucinid bivalve Phacoides pectinatus.</title>
        <authorList>
            <person name="Lim S.J."/>
            <person name="Davis B.G."/>
            <person name="Gill D.E."/>
            <person name="Engel A.S."/>
            <person name="Anderson L.C."/>
            <person name="Campbell B.J."/>
        </authorList>
    </citation>
    <scope>NUCLEOTIDE SEQUENCE [LARGE SCALE GENOMIC DNA]</scope>
    <source>
        <strain evidence="12">N3_P5</strain>
    </source>
</reference>
<feature type="region of interest" description="G2" evidence="8">
    <location>
        <begin position="42"/>
        <end position="46"/>
    </location>
</feature>
<keyword evidence="4 7" id="KW-0547">Nucleotide-binding</keyword>
<organism evidence="12 13">
    <name type="scientific">Candidatus Sedimenticola endophacoides</name>
    <dbReference type="NCBI Taxonomy" id="2548426"/>
    <lineage>
        <taxon>Bacteria</taxon>
        <taxon>Pseudomonadati</taxon>
        <taxon>Pseudomonadota</taxon>
        <taxon>Gammaproteobacteria</taxon>
        <taxon>Chromatiales</taxon>
        <taxon>Sedimenticolaceae</taxon>
        <taxon>Sedimenticola</taxon>
    </lineage>
</organism>
<evidence type="ECO:0000256" key="3">
    <source>
        <dbReference type="ARBA" id="ARBA00022517"/>
    </source>
</evidence>
<evidence type="ECO:0000256" key="8">
    <source>
        <dbReference type="PROSITE-ProRule" id="PRU01050"/>
    </source>
</evidence>
<evidence type="ECO:0000313" key="12">
    <source>
        <dbReference type="EMBL" id="PUE00155.1"/>
    </source>
</evidence>
<evidence type="ECO:0000256" key="6">
    <source>
        <dbReference type="ARBA" id="ARBA00023134"/>
    </source>
</evidence>
<keyword evidence="5 7" id="KW-0694">RNA-binding</keyword>
<comment type="function">
    <text evidence="7">An essential GTPase that binds both GDP and GTP, with rapid nucleotide exchange. Plays a role in 16S rRNA processing and 30S ribosomal subunit biogenesis and possibly also in cell cycle regulation and energy metabolism.</text>
</comment>
<evidence type="ECO:0000313" key="13">
    <source>
        <dbReference type="Proteomes" id="UP000250928"/>
    </source>
</evidence>
<evidence type="ECO:0000256" key="7">
    <source>
        <dbReference type="HAMAP-Rule" id="MF_00367"/>
    </source>
</evidence>
<dbReference type="GO" id="GO:0003924">
    <property type="term" value="F:GTPase activity"/>
    <property type="evidence" value="ECO:0007669"/>
    <property type="project" value="UniProtKB-UniRule"/>
</dbReference>
<dbReference type="PANTHER" id="PTHR42698">
    <property type="entry name" value="GTPASE ERA"/>
    <property type="match status" value="1"/>
</dbReference>
<dbReference type="InterPro" id="IPR009019">
    <property type="entry name" value="KH_sf_prok-type"/>
</dbReference>
<dbReference type="InterPro" id="IPR027417">
    <property type="entry name" value="P-loop_NTPase"/>
</dbReference>
<keyword evidence="7" id="KW-0699">rRNA-binding</keyword>
<dbReference type="InterPro" id="IPR005662">
    <property type="entry name" value="GTPase_Era-like"/>
</dbReference>
<dbReference type="InterPro" id="IPR015946">
    <property type="entry name" value="KH_dom-like_a/b"/>
</dbReference>
<evidence type="ECO:0000256" key="5">
    <source>
        <dbReference type="ARBA" id="ARBA00022884"/>
    </source>
</evidence>
<accession>A0A6N4DT50</accession>
<comment type="caution">
    <text evidence="12">The sequence shown here is derived from an EMBL/GenBank/DDBJ whole genome shotgun (WGS) entry which is preliminary data.</text>
</comment>
<evidence type="ECO:0000259" key="10">
    <source>
        <dbReference type="PROSITE" id="PS50823"/>
    </source>
</evidence>
<sequence>MSESTINRCGYCAIVGRPNVGKSTLLNRLVGQKLAITSRKPQTTRHSILGVKSVSGGQMIFVDTPGIHQRGEQPMNRYLNRTAKTVLDDVDLLLFVVEAGVWTDEDQAVLEALARARPPAILVINKVDRIKEKGRLLPFIQEVSEKGGFTDVIPVSAEQGDNSQRLEALVLSHMPEGENFFPQEQLTDRPERFFAAELLREQLTRRYAKEIPYALTVEIERFQQEGGLYRINALVWVEREGQKNIIIGRQGAALKEVARQARKEMERFFDKRVFLTVWVKVKKSWSSDEGALARLGYGD</sequence>
<dbReference type="Gene3D" id="3.30.300.20">
    <property type="match status" value="1"/>
</dbReference>
<feature type="domain" description="Era-type G" evidence="11">
    <location>
        <begin position="8"/>
        <end position="176"/>
    </location>
</feature>
<dbReference type="PROSITE" id="PS50823">
    <property type="entry name" value="KH_TYPE_2"/>
    <property type="match status" value="1"/>
</dbReference>
<dbReference type="GO" id="GO:0005886">
    <property type="term" value="C:plasma membrane"/>
    <property type="evidence" value="ECO:0007669"/>
    <property type="project" value="UniProtKB-SubCell"/>
</dbReference>
<dbReference type="CDD" id="cd22534">
    <property type="entry name" value="KH-II_Era"/>
    <property type="match status" value="1"/>
</dbReference>
<dbReference type="InterPro" id="IPR004044">
    <property type="entry name" value="KH_dom_type_2"/>
</dbReference>
<dbReference type="Gene3D" id="3.40.50.300">
    <property type="entry name" value="P-loop containing nucleotide triphosphate hydrolases"/>
    <property type="match status" value="1"/>
</dbReference>
<dbReference type="PANTHER" id="PTHR42698:SF1">
    <property type="entry name" value="GTPASE ERA, MITOCHONDRIAL"/>
    <property type="match status" value="1"/>
</dbReference>
<comment type="similarity">
    <text evidence="1 7 8 9">Belongs to the TRAFAC class TrmE-Era-EngA-EngB-Septin-like GTPase superfamily. Era GTPase family.</text>
</comment>
<dbReference type="GO" id="GO:0070181">
    <property type="term" value="F:small ribosomal subunit rRNA binding"/>
    <property type="evidence" value="ECO:0007669"/>
    <property type="project" value="UniProtKB-UniRule"/>
</dbReference>
<evidence type="ECO:0000256" key="1">
    <source>
        <dbReference type="ARBA" id="ARBA00007921"/>
    </source>
</evidence>
<dbReference type="NCBIfam" id="TIGR00436">
    <property type="entry name" value="era"/>
    <property type="match status" value="1"/>
</dbReference>
<keyword evidence="6 7" id="KW-0342">GTP-binding</keyword>
<dbReference type="CDD" id="cd04163">
    <property type="entry name" value="Era"/>
    <property type="match status" value="1"/>
</dbReference>
<keyword evidence="7" id="KW-0963">Cytoplasm</keyword>
<dbReference type="AlphaFoldDB" id="A0A6N4DT50"/>
<feature type="region of interest" description="G4" evidence="8">
    <location>
        <begin position="125"/>
        <end position="128"/>
    </location>
</feature>
<dbReference type="GO" id="GO:0005525">
    <property type="term" value="F:GTP binding"/>
    <property type="evidence" value="ECO:0007669"/>
    <property type="project" value="UniProtKB-UniRule"/>
</dbReference>
<dbReference type="PRINTS" id="PR00326">
    <property type="entry name" value="GTP1OBG"/>
</dbReference>
<proteinExistence type="inferred from homology"/>
<keyword evidence="3 7" id="KW-0690">Ribosome biogenesis</keyword>
<dbReference type="Pfam" id="PF01926">
    <property type="entry name" value="MMR_HSR1"/>
    <property type="match status" value="1"/>
</dbReference>
<evidence type="ECO:0000256" key="2">
    <source>
        <dbReference type="ARBA" id="ARBA00020484"/>
    </source>
</evidence>
<feature type="region of interest" description="G5" evidence="8">
    <location>
        <begin position="155"/>
        <end position="157"/>
    </location>
</feature>
<keyword evidence="7" id="KW-0472">Membrane</keyword>
<feature type="region of interest" description="G1" evidence="8">
    <location>
        <begin position="16"/>
        <end position="23"/>
    </location>
</feature>
<dbReference type="NCBIfam" id="TIGR00231">
    <property type="entry name" value="small_GTP"/>
    <property type="match status" value="1"/>
</dbReference>
<dbReference type="Pfam" id="PF07650">
    <property type="entry name" value="KH_2"/>
    <property type="match status" value="1"/>
</dbReference>
<feature type="binding site" evidence="7">
    <location>
        <begin position="16"/>
        <end position="23"/>
    </location>
    <ligand>
        <name>GTP</name>
        <dbReference type="ChEBI" id="CHEBI:37565"/>
    </ligand>
</feature>
<keyword evidence="7" id="KW-1003">Cell membrane</keyword>
<dbReference type="InterPro" id="IPR006073">
    <property type="entry name" value="GTP-bd"/>
</dbReference>
<feature type="region of interest" description="G3" evidence="8">
    <location>
        <begin position="63"/>
        <end position="66"/>
    </location>
</feature>
<dbReference type="InterPro" id="IPR005225">
    <property type="entry name" value="Small_GTP-bd"/>
</dbReference>
<comment type="subunit">
    <text evidence="7">Monomer.</text>
</comment>
<dbReference type="GO" id="GO:0005829">
    <property type="term" value="C:cytosol"/>
    <property type="evidence" value="ECO:0007669"/>
    <property type="project" value="TreeGrafter"/>
</dbReference>
<dbReference type="SUPFAM" id="SSF54814">
    <property type="entry name" value="Prokaryotic type KH domain (KH-domain type II)"/>
    <property type="match status" value="1"/>
</dbReference>
<dbReference type="NCBIfam" id="NF000908">
    <property type="entry name" value="PRK00089.1"/>
    <property type="match status" value="1"/>
</dbReference>
<feature type="binding site" evidence="7">
    <location>
        <begin position="63"/>
        <end position="67"/>
    </location>
    <ligand>
        <name>GTP</name>
        <dbReference type="ChEBI" id="CHEBI:37565"/>
    </ligand>
</feature>
<dbReference type="SUPFAM" id="SSF52540">
    <property type="entry name" value="P-loop containing nucleoside triphosphate hydrolases"/>
    <property type="match status" value="1"/>
</dbReference>
<evidence type="ECO:0000256" key="4">
    <source>
        <dbReference type="ARBA" id="ARBA00022741"/>
    </source>
</evidence>
<dbReference type="InterPro" id="IPR030388">
    <property type="entry name" value="G_ERA_dom"/>
</dbReference>
<dbReference type="Proteomes" id="UP000250928">
    <property type="component" value="Unassembled WGS sequence"/>
</dbReference>
<evidence type="ECO:0000256" key="9">
    <source>
        <dbReference type="RuleBase" id="RU003761"/>
    </source>
</evidence>
<feature type="domain" description="KH type-2" evidence="10">
    <location>
        <begin position="199"/>
        <end position="283"/>
    </location>
</feature>
<gene>
    <name evidence="7" type="primary">era</name>
    <name evidence="12" type="ORF">C3L24_09600</name>
</gene>
<dbReference type="EMBL" id="PQCO01000231">
    <property type="protein sequence ID" value="PUE00155.1"/>
    <property type="molecule type" value="Genomic_DNA"/>
</dbReference>
<dbReference type="FunFam" id="3.30.300.20:FF:000003">
    <property type="entry name" value="GTPase Era"/>
    <property type="match status" value="1"/>
</dbReference>
<dbReference type="GO" id="GO:0043024">
    <property type="term" value="F:ribosomal small subunit binding"/>
    <property type="evidence" value="ECO:0007669"/>
    <property type="project" value="TreeGrafter"/>
</dbReference>
<name>A0A6N4DT50_9GAMM</name>
<dbReference type="GO" id="GO:0000028">
    <property type="term" value="P:ribosomal small subunit assembly"/>
    <property type="evidence" value="ECO:0007669"/>
    <property type="project" value="TreeGrafter"/>
</dbReference>
<comment type="subcellular location">
    <subcellularLocation>
        <location evidence="7">Cytoplasm</location>
    </subcellularLocation>
    <subcellularLocation>
        <location evidence="7">Cell membrane</location>
        <topology evidence="7">Peripheral membrane protein</topology>
    </subcellularLocation>
</comment>
<feature type="binding site" evidence="7">
    <location>
        <begin position="125"/>
        <end position="128"/>
    </location>
    <ligand>
        <name>GTP</name>
        <dbReference type="ChEBI" id="CHEBI:37565"/>
    </ligand>
</feature>